<dbReference type="SUPFAM" id="SSF51445">
    <property type="entry name" value="(Trans)glycosidases"/>
    <property type="match status" value="1"/>
</dbReference>
<accession>A0A4Y9IN24</accession>
<evidence type="ECO:0000256" key="3">
    <source>
        <dbReference type="ARBA" id="ARBA00012662"/>
    </source>
</evidence>
<dbReference type="OrthoDB" id="1389336at2"/>
<dbReference type="GO" id="GO:0005764">
    <property type="term" value="C:lysosome"/>
    <property type="evidence" value="ECO:0007669"/>
    <property type="project" value="TreeGrafter"/>
</dbReference>
<dbReference type="PANTHER" id="PTHR10030">
    <property type="entry name" value="ALPHA-L-FUCOSIDASE"/>
    <property type="match status" value="1"/>
</dbReference>
<sequence>MKKYFLLFALIFVMANLSAQTKAGKPDVKWFEDARFGMFVHFGPYSVLGDGEWVMNNRPIKTNEYKRLQDFFNPQEFNAAEWVRIAKSAGMKYIAFTSRHHDSFSNWDTKQSDWNIMNTPYGKDIVRQLADECHKQDMKLVLYYSILDWMRSDYQYETGRTGKGSGRTEKSDWNSYINFMKAQLTELLTNYGPIAGIWFDGHWDQTEHENRTDQSTYVDWHYPEIYELIHHLQPECLIANNHHLPPFEGESYQIFERDVPGENKGGLSGQEVSKLPLETCQTINGSWGFDITDDKYKSTKELLHLLIRTAGTGANLLLNVGPMPNGKIQTECVERLQQMGEWMDKYGYTIYGTKQGFTLPQSWGAITNKGKTYYIHILEKDTPSVTLNIPNIKSAKWLNVDFKLVWNRDKKTGDVTFTIDGKLDDISSIIEVEVK</sequence>
<dbReference type="GO" id="GO:0016139">
    <property type="term" value="P:glycoside catabolic process"/>
    <property type="evidence" value="ECO:0007669"/>
    <property type="project" value="TreeGrafter"/>
</dbReference>
<keyword evidence="5" id="KW-0378">Hydrolase</keyword>
<evidence type="ECO:0000313" key="11">
    <source>
        <dbReference type="Proteomes" id="UP000298285"/>
    </source>
</evidence>
<evidence type="ECO:0000256" key="7">
    <source>
        <dbReference type="PIRSR" id="PIRSR001092-1"/>
    </source>
</evidence>
<reference evidence="10 11" key="1">
    <citation type="submission" date="2019-03" db="EMBL/GenBank/DDBJ databases">
        <title>Diversity of the mouse oral microbiome.</title>
        <authorList>
            <person name="Joseph S."/>
            <person name="Aduse-Opoku J."/>
            <person name="Curtis M."/>
            <person name="Wade W."/>
            <person name="Hashim A."/>
        </authorList>
    </citation>
    <scope>NUCLEOTIDE SEQUENCE [LARGE SCALE GENOMIC DNA]</scope>
    <source>
        <strain evidence="10 11">P11</strain>
    </source>
</reference>
<dbReference type="EC" id="3.2.1.51" evidence="3"/>
<name>A0A4Y9IN24_9BACT</name>
<dbReference type="RefSeq" id="WP_135105450.1">
    <property type="nucleotide sequence ID" value="NZ_JADGKW010000003.1"/>
</dbReference>
<evidence type="ECO:0000256" key="8">
    <source>
        <dbReference type="SAM" id="SignalP"/>
    </source>
</evidence>
<protein>
    <recommendedName>
        <fullName evidence="3">alpha-L-fucosidase</fullName>
        <ecNumber evidence="3">3.2.1.51</ecNumber>
    </recommendedName>
</protein>
<evidence type="ECO:0000313" key="10">
    <source>
        <dbReference type="EMBL" id="TFU89164.1"/>
    </source>
</evidence>
<keyword evidence="4 8" id="KW-0732">Signal</keyword>
<evidence type="ECO:0000256" key="1">
    <source>
        <dbReference type="ARBA" id="ARBA00004071"/>
    </source>
</evidence>
<dbReference type="Gene3D" id="3.20.20.80">
    <property type="entry name" value="Glycosidases"/>
    <property type="match status" value="1"/>
</dbReference>
<dbReference type="EMBL" id="SPPK01000003">
    <property type="protein sequence ID" value="TFU89164.1"/>
    <property type="molecule type" value="Genomic_DNA"/>
</dbReference>
<dbReference type="PRINTS" id="PR00741">
    <property type="entry name" value="GLHYDRLASE29"/>
</dbReference>
<dbReference type="GO" id="GO:0004560">
    <property type="term" value="F:alpha-L-fucosidase activity"/>
    <property type="evidence" value="ECO:0007669"/>
    <property type="project" value="InterPro"/>
</dbReference>
<feature type="chain" id="PRO_5021416660" description="alpha-L-fucosidase" evidence="8">
    <location>
        <begin position="20"/>
        <end position="435"/>
    </location>
</feature>
<keyword evidence="6" id="KW-0326">Glycosidase</keyword>
<feature type="site" description="May be important for catalysis" evidence="7">
    <location>
        <position position="280"/>
    </location>
</feature>
<feature type="signal peptide" evidence="8">
    <location>
        <begin position="1"/>
        <end position="19"/>
    </location>
</feature>
<dbReference type="InterPro" id="IPR016286">
    <property type="entry name" value="FUC_metazoa-typ"/>
</dbReference>
<dbReference type="Pfam" id="PF01120">
    <property type="entry name" value="Alpha_L_fucos"/>
    <property type="match status" value="1"/>
</dbReference>
<dbReference type="Proteomes" id="UP000298285">
    <property type="component" value="Unassembled WGS sequence"/>
</dbReference>
<evidence type="ECO:0000259" key="9">
    <source>
        <dbReference type="Pfam" id="PF01120"/>
    </source>
</evidence>
<dbReference type="PIRSF" id="PIRSF001092">
    <property type="entry name" value="Alpha-L-fucosidase"/>
    <property type="match status" value="1"/>
</dbReference>
<dbReference type="SMART" id="SM00812">
    <property type="entry name" value="Alpha_L_fucos"/>
    <property type="match status" value="1"/>
</dbReference>
<evidence type="ECO:0000256" key="5">
    <source>
        <dbReference type="ARBA" id="ARBA00022801"/>
    </source>
</evidence>
<comment type="caution">
    <text evidence="10">The sequence shown here is derived from an EMBL/GenBank/DDBJ whole genome shotgun (WGS) entry which is preliminary data.</text>
</comment>
<evidence type="ECO:0000256" key="2">
    <source>
        <dbReference type="ARBA" id="ARBA00007951"/>
    </source>
</evidence>
<proteinExistence type="inferred from homology"/>
<organism evidence="10 11">
    <name type="scientific">Dysgonomonas mossii</name>
    <dbReference type="NCBI Taxonomy" id="163665"/>
    <lineage>
        <taxon>Bacteria</taxon>
        <taxon>Pseudomonadati</taxon>
        <taxon>Bacteroidota</taxon>
        <taxon>Bacteroidia</taxon>
        <taxon>Bacteroidales</taxon>
        <taxon>Dysgonomonadaceae</taxon>
        <taxon>Dysgonomonas</taxon>
    </lineage>
</organism>
<gene>
    <name evidence="10" type="ORF">E4T88_10765</name>
</gene>
<dbReference type="PANTHER" id="PTHR10030:SF37">
    <property type="entry name" value="ALPHA-L-FUCOSIDASE-RELATED"/>
    <property type="match status" value="1"/>
</dbReference>
<comment type="function">
    <text evidence="1">Alpha-L-fucosidase is responsible for hydrolyzing the alpha-1,6-linked fucose joined to the reducing-end N-acetylglucosamine of the carbohydrate moieties of glycoproteins.</text>
</comment>
<dbReference type="InterPro" id="IPR057739">
    <property type="entry name" value="Glyco_hydro_29_N"/>
</dbReference>
<dbReference type="InterPro" id="IPR017853">
    <property type="entry name" value="GH"/>
</dbReference>
<dbReference type="AlphaFoldDB" id="A0A4Y9IN24"/>
<comment type="similarity">
    <text evidence="2">Belongs to the glycosyl hydrolase 29 family.</text>
</comment>
<dbReference type="InterPro" id="IPR000933">
    <property type="entry name" value="Glyco_hydro_29"/>
</dbReference>
<evidence type="ECO:0000256" key="4">
    <source>
        <dbReference type="ARBA" id="ARBA00022729"/>
    </source>
</evidence>
<dbReference type="GO" id="GO:0006004">
    <property type="term" value="P:fucose metabolic process"/>
    <property type="evidence" value="ECO:0007669"/>
    <property type="project" value="InterPro"/>
</dbReference>
<feature type="domain" description="Glycoside hydrolase family 29 N-terminal" evidence="9">
    <location>
        <begin position="25"/>
        <end position="347"/>
    </location>
</feature>
<evidence type="ECO:0000256" key="6">
    <source>
        <dbReference type="ARBA" id="ARBA00023295"/>
    </source>
</evidence>